<dbReference type="PANTHER" id="PTHR46566:SF1">
    <property type="entry name" value="1-PHOSPHOFRUCTOKINASE"/>
    <property type="match status" value="1"/>
</dbReference>
<evidence type="ECO:0000313" key="8">
    <source>
        <dbReference type="EMBL" id="VEU65013.1"/>
    </source>
</evidence>
<proteinExistence type="inferred from homology"/>
<evidence type="ECO:0000256" key="6">
    <source>
        <dbReference type="PIRNR" id="PIRNR000535"/>
    </source>
</evidence>
<keyword evidence="3" id="KW-0547">Nucleotide-binding</keyword>
<keyword evidence="5" id="KW-0067">ATP-binding</keyword>
<dbReference type="AlphaFoldDB" id="A0A449AJ37"/>
<dbReference type="PIRSF" id="PIRSF000535">
    <property type="entry name" value="1PFK/6PFK/LacC"/>
    <property type="match status" value="1"/>
</dbReference>
<dbReference type="RefSeq" id="WP_129720905.1">
    <property type="nucleotide sequence ID" value="NZ_LR214986.1"/>
</dbReference>
<dbReference type="GO" id="GO:0005829">
    <property type="term" value="C:cytosol"/>
    <property type="evidence" value="ECO:0007669"/>
    <property type="project" value="TreeGrafter"/>
</dbReference>
<gene>
    <name evidence="8" type="primary">fruB</name>
    <name evidence="8" type="ORF">NCTC10142_00789</name>
</gene>
<organism evidence="8 9">
    <name type="scientific">Mycoplasmopsis cynos</name>
    <dbReference type="NCBI Taxonomy" id="171284"/>
    <lineage>
        <taxon>Bacteria</taxon>
        <taxon>Bacillati</taxon>
        <taxon>Mycoplasmatota</taxon>
        <taxon>Mycoplasmoidales</taxon>
        <taxon>Metamycoplasmataceae</taxon>
        <taxon>Mycoplasmopsis</taxon>
    </lineage>
</organism>
<dbReference type="GO" id="GO:0008662">
    <property type="term" value="F:1-phosphofructokinase activity"/>
    <property type="evidence" value="ECO:0007669"/>
    <property type="project" value="UniProtKB-EC"/>
</dbReference>
<comment type="similarity">
    <text evidence="1">Belongs to the carbohydrate kinase PfkB family.</text>
</comment>
<dbReference type="Gene3D" id="3.40.1190.20">
    <property type="match status" value="1"/>
</dbReference>
<dbReference type="Proteomes" id="UP000289506">
    <property type="component" value="Plasmid 13"/>
</dbReference>
<dbReference type="GO" id="GO:0005524">
    <property type="term" value="F:ATP binding"/>
    <property type="evidence" value="ECO:0007669"/>
    <property type="project" value="UniProtKB-KW"/>
</dbReference>
<dbReference type="InterPro" id="IPR029056">
    <property type="entry name" value="Ribokinase-like"/>
</dbReference>
<dbReference type="SUPFAM" id="SSF53613">
    <property type="entry name" value="Ribokinase-like"/>
    <property type="match status" value="1"/>
</dbReference>
<dbReference type="Pfam" id="PF00294">
    <property type="entry name" value="PfkB"/>
    <property type="match status" value="1"/>
</dbReference>
<reference evidence="8 9" key="1">
    <citation type="submission" date="2019-01" db="EMBL/GenBank/DDBJ databases">
        <authorList>
            <consortium name="Pathogen Informatics"/>
        </authorList>
    </citation>
    <scope>NUCLEOTIDE SEQUENCE [LARGE SCALE GENOMIC DNA]</scope>
    <source>
        <strain evidence="8 9">NCTC10142</strain>
        <plasmid evidence="9">13</plasmid>
    </source>
</reference>
<evidence type="ECO:0000313" key="9">
    <source>
        <dbReference type="Proteomes" id="UP000289506"/>
    </source>
</evidence>
<keyword evidence="8" id="KW-0614">Plasmid</keyword>
<dbReference type="EMBL" id="LR214986">
    <property type="protein sequence ID" value="VEU65013.1"/>
    <property type="molecule type" value="Genomic_DNA"/>
</dbReference>
<dbReference type="PANTHER" id="PTHR46566">
    <property type="entry name" value="1-PHOSPHOFRUCTOKINASE-RELATED"/>
    <property type="match status" value="1"/>
</dbReference>
<evidence type="ECO:0000259" key="7">
    <source>
        <dbReference type="Pfam" id="PF00294"/>
    </source>
</evidence>
<accession>A0A449AJ37</accession>
<dbReference type="InterPro" id="IPR017583">
    <property type="entry name" value="Tagatose/fructose_Pkinase"/>
</dbReference>
<protein>
    <submittedName>
        <fullName evidence="8">1-phosphofructokinase</fullName>
        <ecNumber evidence="8">2.7.1.56</ecNumber>
    </submittedName>
</protein>
<sequence>MIYTLTLSPSVDLLIKSDDFELEKVNRYHDFEILPGGKGLNASIVLKRHNFDNVGISLFDSNTFLTFTKLFNDEKVNIHNINASSKTRINIKYYGNKESFELNGPKTILNDQIKSKIINKLKNLVSDDIVFIMGISDELFLKEILLLLNQNNVKFILDIDTPNLKDFLVFEPFLIKPNLDELKKNFNFSINNEKELINCMKTLQNFGAKNIIVSMDKNGSYLLTESNKLYKASILKKVDVISATAAGDTMVSIFAANYLKTNNAAESLKLASSAAAGTVNSRWLGDSLKTKKFLSYINVEEL</sequence>
<name>A0A449AJ37_9BACT</name>
<feature type="domain" description="Carbohydrate kinase PfkB" evidence="7">
    <location>
        <begin position="11"/>
        <end position="288"/>
    </location>
</feature>
<keyword evidence="2 6" id="KW-0808">Transferase</keyword>
<dbReference type="EC" id="2.7.1.56" evidence="8"/>
<dbReference type="InterPro" id="IPR011611">
    <property type="entry name" value="PfkB_dom"/>
</dbReference>
<geneLocation type="plasmid" evidence="8 9">
    <name>13</name>
</geneLocation>
<evidence type="ECO:0000256" key="3">
    <source>
        <dbReference type="ARBA" id="ARBA00022741"/>
    </source>
</evidence>
<evidence type="ECO:0000256" key="4">
    <source>
        <dbReference type="ARBA" id="ARBA00022777"/>
    </source>
</evidence>
<evidence type="ECO:0000256" key="2">
    <source>
        <dbReference type="ARBA" id="ARBA00022679"/>
    </source>
</evidence>
<evidence type="ECO:0000256" key="5">
    <source>
        <dbReference type="ARBA" id="ARBA00022840"/>
    </source>
</evidence>
<evidence type="ECO:0000256" key="1">
    <source>
        <dbReference type="ARBA" id="ARBA00010688"/>
    </source>
</evidence>
<keyword evidence="4 8" id="KW-0418">Kinase</keyword>